<dbReference type="PANTHER" id="PTHR43706:SF47">
    <property type="entry name" value="EXTERNAL NADH-UBIQUINONE OXIDOREDUCTASE 1, MITOCHONDRIAL-RELATED"/>
    <property type="match status" value="1"/>
</dbReference>
<keyword evidence="4" id="KW-0274">FAD</keyword>
<dbReference type="GO" id="GO:0120555">
    <property type="term" value="F:NADH dehydrogenase (ubiquinone) (non-electrogenic) activity"/>
    <property type="evidence" value="ECO:0007669"/>
    <property type="project" value="RHEA"/>
</dbReference>
<keyword evidence="6 12" id="KW-0560">Oxidoreductase</keyword>
<dbReference type="Pfam" id="PF22366">
    <property type="entry name" value="NDH2_C"/>
    <property type="match status" value="1"/>
</dbReference>
<dbReference type="VEuPathDB" id="PiroplasmaDB:TpMuguga_03g00539"/>
<accession>Q4MZ90</accession>
<feature type="domain" description="FAD/NAD(P)-binding" evidence="10">
    <location>
        <begin position="43"/>
        <end position="359"/>
    </location>
</feature>
<dbReference type="InterPro" id="IPR045024">
    <property type="entry name" value="NDH-2"/>
</dbReference>
<dbReference type="InterPro" id="IPR054585">
    <property type="entry name" value="NDH2-like_C"/>
</dbReference>
<dbReference type="STRING" id="5875.Q4MZ90"/>
<evidence type="ECO:0000259" key="11">
    <source>
        <dbReference type="Pfam" id="PF22366"/>
    </source>
</evidence>
<comment type="caution">
    <text evidence="12">The sequence shown here is derived from an EMBL/GenBank/DDBJ whole genome shotgun (WGS) entry which is preliminary data.</text>
</comment>
<evidence type="ECO:0000256" key="6">
    <source>
        <dbReference type="ARBA" id="ARBA00023002"/>
    </source>
</evidence>
<keyword evidence="13" id="KW-1185">Reference proteome</keyword>
<evidence type="ECO:0000256" key="1">
    <source>
        <dbReference type="ARBA" id="ARBA00005272"/>
    </source>
</evidence>
<evidence type="ECO:0000256" key="4">
    <source>
        <dbReference type="ARBA" id="ARBA00022827"/>
    </source>
</evidence>
<keyword evidence="5" id="KW-0809">Transit peptide</keyword>
<reference evidence="12 13" key="1">
    <citation type="journal article" date="2005" name="Science">
        <title>Genome sequence of Theileria parva, a bovine pathogen that transforms lymphocytes.</title>
        <authorList>
            <person name="Gardner M.J."/>
            <person name="Bishop R."/>
            <person name="Shah T."/>
            <person name="de Villiers E.P."/>
            <person name="Carlton J.M."/>
            <person name="Hall N."/>
            <person name="Ren Q."/>
            <person name="Paulsen I.T."/>
            <person name="Pain A."/>
            <person name="Berriman M."/>
            <person name="Wilson R.J.M."/>
            <person name="Sato S."/>
            <person name="Ralph S.A."/>
            <person name="Mann D.J."/>
            <person name="Xiong Z."/>
            <person name="Shallom S.J."/>
            <person name="Weidman J."/>
            <person name="Jiang L."/>
            <person name="Lynn J."/>
            <person name="Weaver B."/>
            <person name="Shoaibi A."/>
            <person name="Domingo A.R."/>
            <person name="Wasawo D."/>
            <person name="Crabtree J."/>
            <person name="Wortman J.R."/>
            <person name="Haas B."/>
            <person name="Angiuoli S.V."/>
            <person name="Creasy T.H."/>
            <person name="Lu C."/>
            <person name="Suh B."/>
            <person name="Silva J.C."/>
            <person name="Utterback T.R."/>
            <person name="Feldblyum T.V."/>
            <person name="Pertea M."/>
            <person name="Allen J."/>
            <person name="Nierman W.C."/>
            <person name="Taracha E.L.N."/>
            <person name="Salzberg S.L."/>
            <person name="White O.R."/>
            <person name="Fitzhugh H.A."/>
            <person name="Morzaria S."/>
            <person name="Venter J.C."/>
            <person name="Fraser C.M."/>
            <person name="Nene V."/>
        </authorList>
    </citation>
    <scope>NUCLEOTIDE SEQUENCE [LARGE SCALE GENOMIC DNA]</scope>
    <source>
        <strain evidence="12 13">Muguga</strain>
    </source>
</reference>
<dbReference type="PANTHER" id="PTHR43706">
    <property type="entry name" value="NADH DEHYDROGENASE"/>
    <property type="match status" value="1"/>
</dbReference>
<evidence type="ECO:0000256" key="5">
    <source>
        <dbReference type="ARBA" id="ARBA00022946"/>
    </source>
</evidence>
<dbReference type="FunCoup" id="Q4MZ90">
    <property type="interactions" value="52"/>
</dbReference>
<name>Q4MZ90_THEPA</name>
<evidence type="ECO:0000256" key="3">
    <source>
        <dbReference type="ARBA" id="ARBA00022630"/>
    </source>
</evidence>
<evidence type="ECO:0000313" key="13">
    <source>
        <dbReference type="Proteomes" id="UP000001949"/>
    </source>
</evidence>
<dbReference type="eggNOG" id="KOG2495">
    <property type="taxonomic scope" value="Eukaryota"/>
</dbReference>
<feature type="domain" description="External alternative NADH-ubiquinone oxidoreductase-like C-terminal" evidence="11">
    <location>
        <begin position="475"/>
        <end position="536"/>
    </location>
</feature>
<dbReference type="InParanoid" id="Q4MZ90"/>
<keyword evidence="12" id="KW-0830">Ubiquinone</keyword>
<dbReference type="InterPro" id="IPR023753">
    <property type="entry name" value="FAD/NAD-binding_dom"/>
</dbReference>
<dbReference type="InterPro" id="IPR036188">
    <property type="entry name" value="FAD/NAD-bd_sf"/>
</dbReference>
<dbReference type="EC" id="1.6.5.9" evidence="2"/>
<comment type="similarity">
    <text evidence="1">Belongs to the NADH dehydrogenase family.</text>
</comment>
<sequence>MLVRARVSSNIPGFSQSNFKFGIAKTAFSQRNFASTSNNTKPKVLFLGSGWSSVFFIKNLNPKLFDLTVISPRNYFTFTPLLPKILSGMVESNTSAEPIIEYMRRYFRTNSQFIHAKCVDVDSDSNCVTCAPLDSGPAFSVSYDFLVIAVGAQTNTFGTKGVEEYAYFLKELEHAELAFQRIVDNFRAASMPSVTNSDRKRLLHFLVVGGGPTGVESAGELSVLMNSHLGKIYPELMPFVKVSIVEAGQRLLPSLAQNTSKYVLKVFSKSVNMYFGKVVSEVREKSCILKELASGNTEEVECGLVLWASGLKETDLVMKLKRKWNVPEGSRALLVDQYLRLQGSNNIFCLGDCCKITPKKLSENVKFVLERVKSPTLEALVKARKMLSRDFPQLNGAKCNFNDPKFQKSLSELSERCGDGTEEWFVEVLRLVDQGYCPPFPTAQNAKQEAIYLSKLFNSGAVLSGNYVNAFCDKWKGTLASLGGLRVVMNSPLINLNGGLFPLFLWNTVYMLMFSSLKMRLSFAFDMLKNFLFSRHLILKKYN</sequence>
<comment type="catalytic activity">
    <reaction evidence="8">
        <text>a quinone + NADH + H(+) = a quinol + NAD(+)</text>
        <dbReference type="Rhea" id="RHEA:46160"/>
        <dbReference type="ChEBI" id="CHEBI:15378"/>
        <dbReference type="ChEBI" id="CHEBI:24646"/>
        <dbReference type="ChEBI" id="CHEBI:57540"/>
        <dbReference type="ChEBI" id="CHEBI:57945"/>
        <dbReference type="ChEBI" id="CHEBI:132124"/>
        <dbReference type="EC" id="1.6.5.9"/>
    </reaction>
</comment>
<dbReference type="KEGG" id="tpv:TP03_0539"/>
<evidence type="ECO:0000256" key="2">
    <source>
        <dbReference type="ARBA" id="ARBA00012637"/>
    </source>
</evidence>
<dbReference type="GeneID" id="3499901"/>
<dbReference type="SUPFAM" id="SSF51905">
    <property type="entry name" value="FAD/NAD(P)-binding domain"/>
    <property type="match status" value="2"/>
</dbReference>
<keyword evidence="3" id="KW-0285">Flavoprotein</keyword>
<dbReference type="AlphaFoldDB" id="Q4MZ90"/>
<organism evidence="12 13">
    <name type="scientific">Theileria parva</name>
    <name type="common">East coast fever infection agent</name>
    <dbReference type="NCBI Taxonomy" id="5875"/>
    <lineage>
        <taxon>Eukaryota</taxon>
        <taxon>Sar</taxon>
        <taxon>Alveolata</taxon>
        <taxon>Apicomplexa</taxon>
        <taxon>Aconoidasida</taxon>
        <taxon>Piroplasmida</taxon>
        <taxon>Theileriidae</taxon>
        <taxon>Theileria</taxon>
    </lineage>
</organism>
<dbReference type="Gene3D" id="3.50.50.100">
    <property type="match status" value="2"/>
</dbReference>
<keyword evidence="7" id="KW-0520">NAD</keyword>
<dbReference type="EMBL" id="AAGK01000005">
    <property type="protein sequence ID" value="EAN31284.1"/>
    <property type="molecule type" value="Genomic_DNA"/>
</dbReference>
<protein>
    <recommendedName>
        <fullName evidence="2">NADH:ubiquinone reductase (non-electrogenic)</fullName>
        <ecNumber evidence="2">1.6.5.9</ecNumber>
    </recommendedName>
</protein>
<gene>
    <name evidence="12" type="ordered locus">TP03_0539</name>
</gene>
<evidence type="ECO:0000259" key="10">
    <source>
        <dbReference type="Pfam" id="PF07992"/>
    </source>
</evidence>
<dbReference type="GO" id="GO:0005739">
    <property type="term" value="C:mitochondrion"/>
    <property type="evidence" value="ECO:0007669"/>
    <property type="project" value="UniProtKB-ARBA"/>
</dbReference>
<dbReference type="Proteomes" id="UP000001949">
    <property type="component" value="Unassembled WGS sequence"/>
</dbReference>
<evidence type="ECO:0000313" key="12">
    <source>
        <dbReference type="EMBL" id="EAN31284.1"/>
    </source>
</evidence>
<dbReference type="OMA" id="QIPAQKD"/>
<dbReference type="Pfam" id="PF07992">
    <property type="entry name" value="Pyr_redox_2"/>
    <property type="match status" value="1"/>
</dbReference>
<evidence type="ECO:0000256" key="8">
    <source>
        <dbReference type="ARBA" id="ARBA00047599"/>
    </source>
</evidence>
<evidence type="ECO:0000256" key="9">
    <source>
        <dbReference type="ARBA" id="ARBA00049010"/>
    </source>
</evidence>
<comment type="catalytic activity">
    <reaction evidence="9">
        <text>a ubiquinone + NADH + H(+) = a ubiquinol + NAD(+)</text>
        <dbReference type="Rhea" id="RHEA:23152"/>
        <dbReference type="Rhea" id="RHEA-COMP:9565"/>
        <dbReference type="Rhea" id="RHEA-COMP:9566"/>
        <dbReference type="ChEBI" id="CHEBI:15378"/>
        <dbReference type="ChEBI" id="CHEBI:16389"/>
        <dbReference type="ChEBI" id="CHEBI:17976"/>
        <dbReference type="ChEBI" id="CHEBI:57540"/>
        <dbReference type="ChEBI" id="CHEBI:57945"/>
    </reaction>
</comment>
<evidence type="ECO:0000256" key="7">
    <source>
        <dbReference type="ARBA" id="ARBA00023027"/>
    </source>
</evidence>
<proteinExistence type="inferred from homology"/>